<dbReference type="Pfam" id="PF13662">
    <property type="entry name" value="Toprim_4"/>
    <property type="match status" value="1"/>
</dbReference>
<evidence type="ECO:0000256" key="2">
    <source>
        <dbReference type="ARBA" id="ARBA00022515"/>
    </source>
</evidence>
<dbReference type="NCBIfam" id="TIGR01391">
    <property type="entry name" value="dnaG"/>
    <property type="match status" value="1"/>
</dbReference>
<dbReference type="PANTHER" id="PTHR30313:SF2">
    <property type="entry name" value="DNA PRIMASE"/>
    <property type="match status" value="1"/>
</dbReference>
<comment type="cofactor">
    <cofactor evidence="12 13">
        <name>Zn(2+)</name>
        <dbReference type="ChEBI" id="CHEBI:29105"/>
    </cofactor>
    <text evidence="12 13">Binds 1 zinc ion per monomer.</text>
</comment>
<evidence type="ECO:0000313" key="15">
    <source>
        <dbReference type="EMBL" id="NJC33445.1"/>
    </source>
</evidence>
<keyword evidence="6 12" id="KW-0479">Metal-binding</keyword>
<dbReference type="SMART" id="SM00400">
    <property type="entry name" value="ZnF_CHCC"/>
    <property type="match status" value="1"/>
</dbReference>
<dbReference type="Gene3D" id="3.90.980.10">
    <property type="entry name" value="DNA primase, catalytic core, N-terminal domain"/>
    <property type="match status" value="1"/>
</dbReference>
<comment type="caution">
    <text evidence="15">The sequence shown here is derived from an EMBL/GenBank/DDBJ whole genome shotgun (WGS) entry which is preliminary data.</text>
</comment>
<feature type="zinc finger region" description="CHC2-type" evidence="12">
    <location>
        <begin position="38"/>
        <end position="62"/>
    </location>
</feature>
<keyword evidence="11 12" id="KW-0804">Transcription</keyword>
<dbReference type="RefSeq" id="WP_167953430.1">
    <property type="nucleotide sequence ID" value="NZ_JAATJE010000001.1"/>
</dbReference>
<dbReference type="InterPro" id="IPR034151">
    <property type="entry name" value="TOPRIM_DnaG_bac"/>
</dbReference>
<protein>
    <recommendedName>
        <fullName evidence="12 13">DNA primase</fullName>
        <ecNumber evidence="12">2.7.7.101</ecNumber>
    </recommendedName>
</protein>
<dbReference type="EMBL" id="JAATJE010000001">
    <property type="protein sequence ID" value="NJC33445.1"/>
    <property type="molecule type" value="Genomic_DNA"/>
</dbReference>
<gene>
    <name evidence="12" type="primary">dnaG</name>
    <name evidence="15" type="ORF">GGR88_000919</name>
</gene>
<dbReference type="InterPro" id="IPR037068">
    <property type="entry name" value="DNA_primase_core_N_sf"/>
</dbReference>
<evidence type="ECO:0000256" key="10">
    <source>
        <dbReference type="ARBA" id="ARBA00023125"/>
    </source>
</evidence>
<keyword evidence="8 12" id="KW-0862">Zinc</keyword>
<dbReference type="Pfam" id="PF08275">
    <property type="entry name" value="DNAG_N"/>
    <property type="match status" value="1"/>
</dbReference>
<accession>A0ABX0XJN2</accession>
<keyword evidence="1 12" id="KW-0240">DNA-directed RNA polymerase</keyword>
<keyword evidence="2 12" id="KW-0639">Primosome</keyword>
<evidence type="ECO:0000256" key="12">
    <source>
        <dbReference type="HAMAP-Rule" id="MF_00974"/>
    </source>
</evidence>
<dbReference type="PIRSF" id="PIRSF002811">
    <property type="entry name" value="DnaG"/>
    <property type="match status" value="1"/>
</dbReference>
<dbReference type="InterPro" id="IPR036977">
    <property type="entry name" value="DNA_primase_Znf_CHC2"/>
</dbReference>
<dbReference type="InterPro" id="IPR006295">
    <property type="entry name" value="DNA_primase_DnaG"/>
</dbReference>
<evidence type="ECO:0000256" key="4">
    <source>
        <dbReference type="ARBA" id="ARBA00022695"/>
    </source>
</evidence>
<comment type="similarity">
    <text evidence="12 13">Belongs to the DnaG primase family.</text>
</comment>
<evidence type="ECO:0000256" key="13">
    <source>
        <dbReference type="PIRNR" id="PIRNR002811"/>
    </source>
</evidence>
<proteinExistence type="inferred from homology"/>
<evidence type="ECO:0000259" key="14">
    <source>
        <dbReference type="PROSITE" id="PS50880"/>
    </source>
</evidence>
<dbReference type="InterPro" id="IPR030846">
    <property type="entry name" value="DnaG_bac"/>
</dbReference>
<dbReference type="Proteomes" id="UP000734218">
    <property type="component" value="Unassembled WGS sequence"/>
</dbReference>
<keyword evidence="4 12" id="KW-0548">Nucleotidyltransferase</keyword>
<evidence type="ECO:0000256" key="11">
    <source>
        <dbReference type="ARBA" id="ARBA00023163"/>
    </source>
</evidence>
<feature type="domain" description="Toprim" evidence="14">
    <location>
        <begin position="251"/>
        <end position="333"/>
    </location>
</feature>
<evidence type="ECO:0000256" key="6">
    <source>
        <dbReference type="ARBA" id="ARBA00022723"/>
    </source>
</evidence>
<name>A0ABX0XJN2_9SPHN</name>
<evidence type="ECO:0000256" key="1">
    <source>
        <dbReference type="ARBA" id="ARBA00022478"/>
    </source>
</evidence>
<keyword evidence="3 12" id="KW-0808">Transferase</keyword>
<dbReference type="CDD" id="cd03364">
    <property type="entry name" value="TOPRIM_DnaG_primases"/>
    <property type="match status" value="1"/>
</dbReference>
<dbReference type="SUPFAM" id="SSF57783">
    <property type="entry name" value="Zinc beta-ribbon"/>
    <property type="match status" value="1"/>
</dbReference>
<evidence type="ECO:0000256" key="9">
    <source>
        <dbReference type="ARBA" id="ARBA00022842"/>
    </source>
</evidence>
<evidence type="ECO:0000256" key="3">
    <source>
        <dbReference type="ARBA" id="ARBA00022679"/>
    </source>
</evidence>
<dbReference type="InterPro" id="IPR013264">
    <property type="entry name" value="DNAG_N"/>
</dbReference>
<reference evidence="15 16" key="1">
    <citation type="submission" date="2020-03" db="EMBL/GenBank/DDBJ databases">
        <title>Genomic Encyclopedia of Type Strains, Phase IV (KMG-IV): sequencing the most valuable type-strain genomes for metagenomic binning, comparative biology and taxonomic classification.</title>
        <authorList>
            <person name="Goeker M."/>
        </authorList>
    </citation>
    <scope>NUCLEOTIDE SEQUENCE [LARGE SCALE GENOMIC DNA]</scope>
    <source>
        <strain evidence="15 16">DSM 27651</strain>
    </source>
</reference>
<dbReference type="InterPro" id="IPR050219">
    <property type="entry name" value="DnaG_primase"/>
</dbReference>
<dbReference type="Gene3D" id="3.90.580.10">
    <property type="entry name" value="Zinc finger, CHC2-type domain"/>
    <property type="match status" value="1"/>
</dbReference>
<dbReference type="GO" id="GO:0016779">
    <property type="term" value="F:nucleotidyltransferase activity"/>
    <property type="evidence" value="ECO:0007669"/>
    <property type="project" value="UniProtKB-KW"/>
</dbReference>
<evidence type="ECO:0000256" key="5">
    <source>
        <dbReference type="ARBA" id="ARBA00022705"/>
    </source>
</evidence>
<organism evidence="15 16">
    <name type="scientific">Sphingomonas jejuensis</name>
    <dbReference type="NCBI Taxonomy" id="904715"/>
    <lineage>
        <taxon>Bacteria</taxon>
        <taxon>Pseudomonadati</taxon>
        <taxon>Pseudomonadota</taxon>
        <taxon>Alphaproteobacteria</taxon>
        <taxon>Sphingomonadales</taxon>
        <taxon>Sphingomonadaceae</taxon>
        <taxon>Sphingomonas</taxon>
    </lineage>
</organism>
<dbReference type="SUPFAM" id="SSF56731">
    <property type="entry name" value="DNA primase core"/>
    <property type="match status" value="1"/>
</dbReference>
<keyword evidence="9" id="KW-0460">Magnesium</keyword>
<sequence>MTLSPAFLDEVRARTTLSTLVGRSTKLQRAGNEWKACCPFHQEKSPSFYVNDQKGFYHCFGCGAHGDAIRWLTEQQGLSFIDAVKDLAQAAGLDMPAPDPEVARRMEAQSGLHDVMAAAAEWFRAQFRESREARAYAERRGLSAATLDAFAIGYAPDGRTRLKEALSRFDESLLVEAGLLIRVEGKAPYDRFRDRLMIPIRDPRGRVIAFGGRVIGDGEPKYLNSPETPLFDKGRTLFNLDKAATAARKAGRLIVVEGYLDVIALHQAGVPEAVAPLGTALTEGQMERMWRIVDTPVVCFDGDAAGRKAAARAAHRALPRLEPGLSLSFVALPPGQDPDDLVRDGGKPAFDAVVEATEPLVDRLWRDMVDAQPLDTPERRAGLRRRLSGVVAEIADRDVRAQYDHHLRERFEDSFLLRRARPRGGDGTWRRGSAFLPPRPLSGQARSIGSTGIDHLIVKAIIAGLLRFPETLPDHLEALGSLSVADQPLGRLMDALVDLALAEHALDPERLTTILAATEYNALARDLLRADTLPFSFARSGGDPDRAKADLGEAIRILAWRPEVDEQLKAATERLKAGFDEALFAEQQRLLVLRVEVERRLADLVQGDDDADGQPFG</sequence>
<dbReference type="InterPro" id="IPR002694">
    <property type="entry name" value="Znf_CHC2"/>
</dbReference>
<dbReference type="Pfam" id="PF01807">
    <property type="entry name" value="Zn_ribbon_DnaG"/>
    <property type="match status" value="1"/>
</dbReference>
<keyword evidence="5 12" id="KW-0235">DNA replication</keyword>
<evidence type="ECO:0000256" key="8">
    <source>
        <dbReference type="ARBA" id="ARBA00022833"/>
    </source>
</evidence>
<keyword evidence="10 12" id="KW-0238">DNA-binding</keyword>
<dbReference type="EC" id="2.7.7.101" evidence="12"/>
<dbReference type="Gene3D" id="3.40.1360.10">
    <property type="match status" value="1"/>
</dbReference>
<evidence type="ECO:0000256" key="7">
    <source>
        <dbReference type="ARBA" id="ARBA00022771"/>
    </source>
</evidence>
<comment type="function">
    <text evidence="12 13">RNA polymerase that catalyzes the synthesis of short RNA molecules used as primers for DNA polymerase during DNA replication.</text>
</comment>
<dbReference type="SMART" id="SM00493">
    <property type="entry name" value="TOPRIM"/>
    <property type="match status" value="1"/>
</dbReference>
<keyword evidence="16" id="KW-1185">Reference proteome</keyword>
<dbReference type="PANTHER" id="PTHR30313">
    <property type="entry name" value="DNA PRIMASE"/>
    <property type="match status" value="1"/>
</dbReference>
<comment type="domain">
    <text evidence="12">Contains an N-terminal zinc-binding domain, a central core domain that contains the primase activity, and a C-terminal DnaB-binding domain.</text>
</comment>
<comment type="catalytic activity">
    <reaction evidence="12">
        <text>ssDNA + n NTP = ssDNA/pppN(pN)n-1 hybrid + (n-1) diphosphate.</text>
        <dbReference type="EC" id="2.7.7.101"/>
    </reaction>
</comment>
<dbReference type="InterPro" id="IPR006171">
    <property type="entry name" value="TOPRIM_dom"/>
</dbReference>
<evidence type="ECO:0000313" key="16">
    <source>
        <dbReference type="Proteomes" id="UP000734218"/>
    </source>
</evidence>
<dbReference type="HAMAP" id="MF_00974">
    <property type="entry name" value="DNA_primase_DnaG"/>
    <property type="match status" value="1"/>
</dbReference>
<comment type="subunit">
    <text evidence="12">Monomer. Interacts with DnaB.</text>
</comment>
<dbReference type="PROSITE" id="PS50880">
    <property type="entry name" value="TOPRIM"/>
    <property type="match status" value="1"/>
</dbReference>
<keyword evidence="7 12" id="KW-0863">Zinc-finger</keyword>